<dbReference type="AlphaFoldDB" id="M0D7H0"/>
<evidence type="ECO:0000313" key="1">
    <source>
        <dbReference type="EMBL" id="ELZ31440.1"/>
    </source>
</evidence>
<proteinExistence type="predicted"/>
<sequence length="63" mass="6651">MTSTNADEALTVTCPGCDGAFSVEMTSRVERTDYNPDGVVDADCGRCGRNFAVGFQRRGGSKA</sequence>
<comment type="caution">
    <text evidence="1">The sequence shown here is derived from an EMBL/GenBank/DDBJ whole genome shotgun (WGS) entry which is preliminary data.</text>
</comment>
<reference evidence="1 2" key="1">
    <citation type="journal article" date="2014" name="PLoS Genet.">
        <title>Phylogenetically driven sequencing of extremely halophilic archaea reveals strategies for static and dynamic osmo-response.</title>
        <authorList>
            <person name="Becker E.A."/>
            <person name="Seitzer P.M."/>
            <person name="Tritt A."/>
            <person name="Larsen D."/>
            <person name="Krusor M."/>
            <person name="Yao A.I."/>
            <person name="Wu D."/>
            <person name="Madern D."/>
            <person name="Eisen J.A."/>
            <person name="Darling A.E."/>
            <person name="Facciotti M.T."/>
        </authorList>
    </citation>
    <scope>NUCLEOTIDE SEQUENCE [LARGE SCALE GENOMIC DNA]</scope>
    <source>
        <strain evidence="1 2">JCM 14848</strain>
    </source>
</reference>
<name>M0D7H0_HALPD</name>
<dbReference type="RefSeq" id="WP_008386007.1">
    <property type="nucleotide sequence ID" value="NZ_AOIV01000021.1"/>
</dbReference>
<accession>M0D7H0</accession>
<dbReference type="EMBL" id="AOIV01000021">
    <property type="protein sequence ID" value="ELZ31440.1"/>
    <property type="molecule type" value="Genomic_DNA"/>
</dbReference>
<organism evidence="1 2">
    <name type="scientific">Halogeometricum pallidum JCM 14848</name>
    <dbReference type="NCBI Taxonomy" id="1227487"/>
    <lineage>
        <taxon>Archaea</taxon>
        <taxon>Methanobacteriati</taxon>
        <taxon>Methanobacteriota</taxon>
        <taxon>Stenosarchaea group</taxon>
        <taxon>Halobacteria</taxon>
        <taxon>Halobacteriales</taxon>
        <taxon>Haloferacaceae</taxon>
        <taxon>Halogeometricum</taxon>
    </lineage>
</organism>
<dbReference type="Proteomes" id="UP000011513">
    <property type="component" value="Unassembled WGS sequence"/>
</dbReference>
<gene>
    <name evidence="1" type="ORF">C474_09072</name>
</gene>
<keyword evidence="2" id="KW-1185">Reference proteome</keyword>
<protein>
    <submittedName>
        <fullName evidence="1">Uncharacterized protein</fullName>
    </submittedName>
</protein>
<evidence type="ECO:0000313" key="2">
    <source>
        <dbReference type="Proteomes" id="UP000011513"/>
    </source>
</evidence>
<dbReference type="InParanoid" id="M0D7H0"/>